<keyword evidence="3" id="KW-1185">Reference proteome</keyword>
<evidence type="ECO:0000256" key="1">
    <source>
        <dbReference type="SAM" id="MobiDB-lite"/>
    </source>
</evidence>
<protein>
    <submittedName>
        <fullName evidence="2">Ring finger</fullName>
    </submittedName>
</protein>
<reference evidence="2 3" key="1">
    <citation type="submission" date="2024-04" db="EMBL/GenBank/DDBJ databases">
        <title>Complete genome sequence of Fusarium acuminatum.</title>
        <authorList>
            <person name="Lan B."/>
        </authorList>
    </citation>
    <scope>NUCLEOTIDE SEQUENCE [LARGE SCALE GENOMIC DNA]</scope>
    <source>
        <strain evidence="2">1A</strain>
    </source>
</reference>
<evidence type="ECO:0000313" key="3">
    <source>
        <dbReference type="Proteomes" id="UP001489902"/>
    </source>
</evidence>
<evidence type="ECO:0000313" key="2">
    <source>
        <dbReference type="EMBL" id="WZH48198.1"/>
    </source>
</evidence>
<feature type="compositionally biased region" description="Low complexity" evidence="1">
    <location>
        <begin position="279"/>
        <end position="290"/>
    </location>
</feature>
<gene>
    <name evidence="2" type="ORF">QYS62_009366</name>
</gene>
<name>A0ABZ2X524_9HYPO</name>
<organism evidence="2 3">
    <name type="scientific">Fusarium acuminatum</name>
    <dbReference type="NCBI Taxonomy" id="5515"/>
    <lineage>
        <taxon>Eukaryota</taxon>
        <taxon>Fungi</taxon>
        <taxon>Dikarya</taxon>
        <taxon>Ascomycota</taxon>
        <taxon>Pezizomycotina</taxon>
        <taxon>Sordariomycetes</taxon>
        <taxon>Hypocreomycetidae</taxon>
        <taxon>Hypocreales</taxon>
        <taxon>Nectriaceae</taxon>
        <taxon>Fusarium</taxon>
        <taxon>Fusarium tricinctum species complex</taxon>
    </lineage>
</organism>
<dbReference type="Proteomes" id="UP001489902">
    <property type="component" value="Chromosome 5"/>
</dbReference>
<accession>A0ABZ2X524</accession>
<sequence>MEDPMQGARIPIRVVQAEFVRGGRWYLGHAPGTYIFQYQSYQYETDENNNFNPFMGSEGIIVESDFRYLGQVPRHPFQHSVRTRHMFKFILTLFISALQLRAGPKHKDIFPDLEALLNEPRIKNDKGFELVWKYWKSMSFRECPKEGNEEGLKLKEWPDASTRTTFTRQKHMQELAWHLVYVKRTGWVRNRNFTQCPLWRLIVSSTGLQVESMAELWQAGEEGVARALLRSGNRKGLFVYQVEPGIENIHRYYLQPPFHDDPLNPRMRYTLASLPKLRPPAAASQPNAPSGVKQNQPSSDPDSDSTVQNRS</sequence>
<feature type="region of interest" description="Disordered" evidence="1">
    <location>
        <begin position="274"/>
        <end position="311"/>
    </location>
</feature>
<dbReference type="EMBL" id="CP151264">
    <property type="protein sequence ID" value="WZH48198.1"/>
    <property type="molecule type" value="Genomic_DNA"/>
</dbReference>
<proteinExistence type="predicted"/>